<reference evidence="8" key="1">
    <citation type="journal article" date="2023" name="Insect Mol. Biol.">
        <title>Genome sequencing provides insights into the evolution of gene families encoding plant cell wall-degrading enzymes in longhorned beetles.</title>
        <authorList>
            <person name="Shin N.R."/>
            <person name="Okamura Y."/>
            <person name="Kirsch R."/>
            <person name="Pauchet Y."/>
        </authorList>
    </citation>
    <scope>NUCLEOTIDE SEQUENCE</scope>
    <source>
        <strain evidence="8">RBIC_L_NR</strain>
    </source>
</reference>
<evidence type="ECO:0000256" key="2">
    <source>
        <dbReference type="ARBA" id="ARBA00009671"/>
    </source>
</evidence>
<dbReference type="InterPro" id="IPR049452">
    <property type="entry name" value="Anoctamin_TM"/>
</dbReference>
<dbReference type="GO" id="GO:0005254">
    <property type="term" value="F:chloride channel activity"/>
    <property type="evidence" value="ECO:0007669"/>
    <property type="project" value="TreeGrafter"/>
</dbReference>
<feature type="transmembrane region" description="Helical" evidence="6">
    <location>
        <begin position="34"/>
        <end position="54"/>
    </location>
</feature>
<gene>
    <name evidence="8" type="ORF">NQ314_005841</name>
</gene>
<evidence type="ECO:0000313" key="8">
    <source>
        <dbReference type="EMBL" id="KAJ8962058.1"/>
    </source>
</evidence>
<keyword evidence="9" id="KW-1185">Reference proteome</keyword>
<feature type="domain" description="Anoctamin transmembrane" evidence="7">
    <location>
        <begin position="2"/>
        <end position="69"/>
    </location>
</feature>
<evidence type="ECO:0000256" key="1">
    <source>
        <dbReference type="ARBA" id="ARBA00004141"/>
    </source>
</evidence>
<proteinExistence type="inferred from homology"/>
<evidence type="ECO:0000256" key="5">
    <source>
        <dbReference type="ARBA" id="ARBA00023136"/>
    </source>
</evidence>
<accession>A0AAV8ZFA0</accession>
<dbReference type="PANTHER" id="PTHR12308:SF84">
    <property type="entry name" value="ANOCTAMIN"/>
    <property type="match status" value="1"/>
</dbReference>
<keyword evidence="5 6" id="KW-0472">Membrane</keyword>
<dbReference type="AlphaFoldDB" id="A0AAV8ZFA0"/>
<dbReference type="GO" id="GO:0005886">
    <property type="term" value="C:plasma membrane"/>
    <property type="evidence" value="ECO:0007669"/>
    <property type="project" value="TreeGrafter"/>
</dbReference>
<name>A0AAV8ZFA0_9CUCU</name>
<comment type="subcellular location">
    <subcellularLocation>
        <location evidence="1 6">Membrane</location>
        <topology evidence="1 6">Multi-pass membrane protein</topology>
    </subcellularLocation>
</comment>
<protein>
    <recommendedName>
        <fullName evidence="6">Anoctamin</fullName>
    </recommendedName>
</protein>
<dbReference type="Proteomes" id="UP001162156">
    <property type="component" value="Unassembled WGS sequence"/>
</dbReference>
<sequence>MWMCPTCKFGTYCTFERLSHYCSLAKYNYIFDNYLTIAFAVFMSFWATLFINWWRRKENKLKLRWDVRHQNPTLNAR</sequence>
<organism evidence="8 9">
    <name type="scientific">Rhamnusium bicolor</name>
    <dbReference type="NCBI Taxonomy" id="1586634"/>
    <lineage>
        <taxon>Eukaryota</taxon>
        <taxon>Metazoa</taxon>
        <taxon>Ecdysozoa</taxon>
        <taxon>Arthropoda</taxon>
        <taxon>Hexapoda</taxon>
        <taxon>Insecta</taxon>
        <taxon>Pterygota</taxon>
        <taxon>Neoptera</taxon>
        <taxon>Endopterygota</taxon>
        <taxon>Coleoptera</taxon>
        <taxon>Polyphaga</taxon>
        <taxon>Cucujiformia</taxon>
        <taxon>Chrysomeloidea</taxon>
        <taxon>Cerambycidae</taxon>
        <taxon>Lepturinae</taxon>
        <taxon>Rhagiini</taxon>
        <taxon>Rhamnusium</taxon>
    </lineage>
</organism>
<dbReference type="Pfam" id="PF04547">
    <property type="entry name" value="Anoctamin"/>
    <property type="match status" value="1"/>
</dbReference>
<dbReference type="PANTHER" id="PTHR12308">
    <property type="entry name" value="ANOCTAMIN"/>
    <property type="match status" value="1"/>
</dbReference>
<comment type="caution">
    <text evidence="8">The sequence shown here is derived from an EMBL/GenBank/DDBJ whole genome shotgun (WGS) entry which is preliminary data.</text>
</comment>
<dbReference type="InterPro" id="IPR007632">
    <property type="entry name" value="Anoctamin"/>
</dbReference>
<keyword evidence="3 6" id="KW-0812">Transmembrane</keyword>
<evidence type="ECO:0000259" key="7">
    <source>
        <dbReference type="Pfam" id="PF04547"/>
    </source>
</evidence>
<evidence type="ECO:0000256" key="3">
    <source>
        <dbReference type="ARBA" id="ARBA00022692"/>
    </source>
</evidence>
<comment type="similarity">
    <text evidence="2 6">Belongs to the anoctamin family.</text>
</comment>
<keyword evidence="4 6" id="KW-1133">Transmembrane helix</keyword>
<dbReference type="EMBL" id="JANEYF010001596">
    <property type="protein sequence ID" value="KAJ8962058.1"/>
    <property type="molecule type" value="Genomic_DNA"/>
</dbReference>
<evidence type="ECO:0000256" key="6">
    <source>
        <dbReference type="RuleBase" id="RU280814"/>
    </source>
</evidence>
<evidence type="ECO:0000256" key="4">
    <source>
        <dbReference type="ARBA" id="ARBA00022989"/>
    </source>
</evidence>
<comment type="caution">
    <text evidence="6">Lacks conserved residue(s) required for the propagation of feature annotation.</text>
</comment>
<evidence type="ECO:0000313" key="9">
    <source>
        <dbReference type="Proteomes" id="UP001162156"/>
    </source>
</evidence>